<name>A0ABN8S882_9CNID</name>
<dbReference type="Proteomes" id="UP001159427">
    <property type="component" value="Unassembled WGS sequence"/>
</dbReference>
<reference evidence="1 2" key="1">
    <citation type="submission" date="2022-05" db="EMBL/GenBank/DDBJ databases">
        <authorList>
            <consortium name="Genoscope - CEA"/>
            <person name="William W."/>
        </authorList>
    </citation>
    <scope>NUCLEOTIDE SEQUENCE [LARGE SCALE GENOMIC DNA]</scope>
</reference>
<sequence length="279" mass="31226">MVVQTKTDAFRAFCFSPKKHQDLQLKSDAKSPVKISNYKDTNVDFPAKPIPPTNNIASLMGVHYQQLVTITTKVTQLGGTKKVSTRSGLKEKAECYLVDPSGSIKLILWESLFQEVQDGKTYTFNNLRVLKEYNTGKLALGTTMDSKIDMVPEIDQPLAHPLELPDSFTKCTAVAEIVGINTFGQYHSCRNCNKKIPEDSFTVAQKKDRCLTRCFVQAITQLNTTSKVTVTLFHEQIQEVFSLLGRPESLEENEVTLALLDCPLLDIVYDNKSKIVSQV</sequence>
<protein>
    <recommendedName>
        <fullName evidence="3">Replication protein A OB domain-containing protein</fullName>
    </recommendedName>
</protein>
<dbReference type="Gene3D" id="2.40.50.140">
    <property type="entry name" value="Nucleic acid-binding proteins"/>
    <property type="match status" value="1"/>
</dbReference>
<dbReference type="InterPro" id="IPR012340">
    <property type="entry name" value="NA-bd_OB-fold"/>
</dbReference>
<evidence type="ECO:0000313" key="2">
    <source>
        <dbReference type="Proteomes" id="UP001159427"/>
    </source>
</evidence>
<gene>
    <name evidence="1" type="ORF">PEVE_00016590</name>
</gene>
<evidence type="ECO:0008006" key="3">
    <source>
        <dbReference type="Google" id="ProtNLM"/>
    </source>
</evidence>
<organism evidence="1 2">
    <name type="scientific">Porites evermanni</name>
    <dbReference type="NCBI Taxonomy" id="104178"/>
    <lineage>
        <taxon>Eukaryota</taxon>
        <taxon>Metazoa</taxon>
        <taxon>Cnidaria</taxon>
        <taxon>Anthozoa</taxon>
        <taxon>Hexacorallia</taxon>
        <taxon>Scleractinia</taxon>
        <taxon>Fungiina</taxon>
        <taxon>Poritidae</taxon>
        <taxon>Porites</taxon>
    </lineage>
</organism>
<dbReference type="SUPFAM" id="SSF50249">
    <property type="entry name" value="Nucleic acid-binding proteins"/>
    <property type="match status" value="1"/>
</dbReference>
<comment type="caution">
    <text evidence="1">The sequence shown here is derived from an EMBL/GenBank/DDBJ whole genome shotgun (WGS) entry which is preliminary data.</text>
</comment>
<dbReference type="EMBL" id="CALNXI010002302">
    <property type="protein sequence ID" value="CAH3186019.1"/>
    <property type="molecule type" value="Genomic_DNA"/>
</dbReference>
<accession>A0ABN8S882</accession>
<keyword evidence="2" id="KW-1185">Reference proteome</keyword>
<feature type="non-terminal residue" evidence="1">
    <location>
        <position position="279"/>
    </location>
</feature>
<evidence type="ECO:0000313" key="1">
    <source>
        <dbReference type="EMBL" id="CAH3186019.1"/>
    </source>
</evidence>
<proteinExistence type="predicted"/>